<keyword evidence="6" id="KW-1185">Reference proteome</keyword>
<evidence type="ECO:0000259" key="4">
    <source>
        <dbReference type="Pfam" id="PF09745"/>
    </source>
</evidence>
<sequence>MSECLCLHFNRYGLINMKKAKPPSQPLQKKLAIFDESDDEDTPQSAINQKLQQEAVKTKMRKQTKMEIQKAMEEDPTVFEYDSIYDDMEQKKQEKERILKTKQRDSKPKYMSDLMKAAKQRKMERERQKERKIQKEREKEGDEFGDKEQFVTASYKKKMQELAEDEERERREAEGDGDVTKEMDLTGFYRHILDQTTGTAVEDEKEGLDVKREISPFTKGKEEYNERRKDRDVEDKKGERDGKRDKKDKGRKSEDAERRLRQKDDERDRNRNKEGEGRRDTHRGERDRERQRYDEIGYNRDSREGRRDSGVREGRGHREDRRDKERDYKKDRRKDCHNEERGRSQEKYSRLHDDRDKLEHEVSSYEEIREEDSKSVKRYADDGESENDERSNFAVRSTRGVEKKSEDADSDLDISEEENDKGRMTEQKKEREMSEEEVRRVKEEERKKKYARRTTTDTVMSARERYMARKLQRDSEKSHIAVEEDE</sequence>
<protein>
    <submittedName>
        <fullName evidence="5">Nuclear speckle splicing regulatory protein 1</fullName>
    </submittedName>
</protein>
<dbReference type="GO" id="GO:0000381">
    <property type="term" value="P:regulation of alternative mRNA splicing, via spliceosome"/>
    <property type="evidence" value="ECO:0007669"/>
    <property type="project" value="InterPro"/>
</dbReference>
<name>A0A9Q1CFD1_HOLLE</name>
<dbReference type="Proteomes" id="UP001152320">
    <property type="component" value="Chromosome 4"/>
</dbReference>
<feature type="compositionally biased region" description="Basic and acidic residues" evidence="3">
    <location>
        <begin position="121"/>
        <end position="149"/>
    </location>
</feature>
<evidence type="ECO:0000256" key="3">
    <source>
        <dbReference type="SAM" id="MobiDB-lite"/>
    </source>
</evidence>
<feature type="region of interest" description="Disordered" evidence="3">
    <location>
        <begin position="92"/>
        <end position="462"/>
    </location>
</feature>
<organism evidence="5 6">
    <name type="scientific">Holothuria leucospilota</name>
    <name type="common">Black long sea cucumber</name>
    <name type="synonym">Mertensiothuria leucospilota</name>
    <dbReference type="NCBI Taxonomy" id="206669"/>
    <lineage>
        <taxon>Eukaryota</taxon>
        <taxon>Metazoa</taxon>
        <taxon>Echinodermata</taxon>
        <taxon>Eleutherozoa</taxon>
        <taxon>Echinozoa</taxon>
        <taxon>Holothuroidea</taxon>
        <taxon>Aspidochirotacea</taxon>
        <taxon>Aspidochirotida</taxon>
        <taxon>Holothuriidae</taxon>
        <taxon>Holothuria</taxon>
    </lineage>
</organism>
<dbReference type="OrthoDB" id="446635at2759"/>
<evidence type="ECO:0000313" key="5">
    <source>
        <dbReference type="EMBL" id="KAJ8043926.1"/>
    </source>
</evidence>
<dbReference type="InterPro" id="IPR042816">
    <property type="entry name" value="Nsrp1"/>
</dbReference>
<dbReference type="PANTHER" id="PTHR31938:SF4">
    <property type="entry name" value="NUCLEAR SPECKLE SPLICING REGULATORY PROTEIN 1"/>
    <property type="match status" value="1"/>
</dbReference>
<dbReference type="InterPro" id="IPR018612">
    <property type="entry name" value="NSRP1_N"/>
</dbReference>
<evidence type="ECO:0000313" key="6">
    <source>
        <dbReference type="Proteomes" id="UP001152320"/>
    </source>
</evidence>
<feature type="compositionally biased region" description="Basic and acidic residues" evidence="3">
    <location>
        <begin position="168"/>
        <end position="184"/>
    </location>
</feature>
<dbReference type="EMBL" id="JAIZAY010000004">
    <property type="protein sequence ID" value="KAJ8043926.1"/>
    <property type="molecule type" value="Genomic_DNA"/>
</dbReference>
<gene>
    <name evidence="5" type="ORF">HOLleu_11242</name>
</gene>
<feature type="compositionally biased region" description="Basic and acidic residues" evidence="3">
    <location>
        <begin position="92"/>
        <end position="110"/>
    </location>
</feature>
<proteinExistence type="inferred from homology"/>
<reference evidence="5" key="1">
    <citation type="submission" date="2021-10" db="EMBL/GenBank/DDBJ databases">
        <title>Tropical sea cucumber genome reveals ecological adaptation and Cuvierian tubules defense mechanism.</title>
        <authorList>
            <person name="Chen T."/>
        </authorList>
    </citation>
    <scope>NUCLEOTIDE SEQUENCE</scope>
    <source>
        <strain evidence="5">Nanhai2018</strain>
        <tissue evidence="5">Muscle</tissue>
    </source>
</reference>
<comment type="similarity">
    <text evidence="1">Belongs to the NSRP1 family.</text>
</comment>
<dbReference type="AlphaFoldDB" id="A0A9Q1CFD1"/>
<keyword evidence="2" id="KW-0175">Coiled coil</keyword>
<feature type="compositionally biased region" description="Acidic residues" evidence="3">
    <location>
        <begin position="408"/>
        <end position="419"/>
    </location>
</feature>
<evidence type="ECO:0000256" key="2">
    <source>
        <dbReference type="ARBA" id="ARBA00023054"/>
    </source>
</evidence>
<accession>A0A9Q1CFD1</accession>
<dbReference type="Pfam" id="PF09745">
    <property type="entry name" value="NSRP1_N"/>
    <property type="match status" value="1"/>
</dbReference>
<comment type="caution">
    <text evidence="5">The sequence shown here is derived from an EMBL/GenBank/DDBJ whole genome shotgun (WGS) entry which is preliminary data.</text>
</comment>
<feature type="compositionally biased region" description="Basic and acidic residues" evidence="3">
    <location>
        <begin position="207"/>
        <end position="381"/>
    </location>
</feature>
<evidence type="ECO:0000256" key="1">
    <source>
        <dbReference type="ARBA" id="ARBA00010126"/>
    </source>
</evidence>
<feature type="compositionally biased region" description="Basic and acidic residues" evidence="3">
    <location>
        <begin position="420"/>
        <end position="447"/>
    </location>
</feature>
<feature type="domain" description="Nuclear speckle splicing regulatory protein 1 N-terminal" evidence="4">
    <location>
        <begin position="65"/>
        <end position="175"/>
    </location>
</feature>
<dbReference type="PANTHER" id="PTHR31938">
    <property type="entry name" value="NUCLEAR SPECKLE SPLICING REGULATORY PROTEIN 1"/>
    <property type="match status" value="1"/>
</dbReference>